<dbReference type="STRING" id="51240.A0A2I4ESA3"/>
<gene>
    <name evidence="3" type="primary">LOC108992239</name>
</gene>
<dbReference type="KEGG" id="jre:108992239"/>
<dbReference type="RefSeq" id="XP_018822278.1">
    <property type="nucleotide sequence ID" value="XM_018966733.2"/>
</dbReference>
<dbReference type="OrthoDB" id="1113087at2759"/>
<dbReference type="PANTHER" id="PTHR33670">
    <property type="entry name" value="SPLICING FACTOR, PROLINE- AND GLUTAMINE-RICH-LIKE"/>
    <property type="match status" value="1"/>
</dbReference>
<proteinExistence type="predicted"/>
<evidence type="ECO:0000313" key="2">
    <source>
        <dbReference type="Proteomes" id="UP000235220"/>
    </source>
</evidence>
<keyword evidence="2" id="KW-1185">Reference proteome</keyword>
<feature type="compositionally biased region" description="Polar residues" evidence="1">
    <location>
        <begin position="46"/>
        <end position="57"/>
    </location>
</feature>
<feature type="compositionally biased region" description="Basic and acidic residues" evidence="1">
    <location>
        <begin position="79"/>
        <end position="89"/>
    </location>
</feature>
<name>A0A2I4ESA3_JUGRE</name>
<organism evidence="2 3">
    <name type="scientific">Juglans regia</name>
    <name type="common">English walnut</name>
    <dbReference type="NCBI Taxonomy" id="51240"/>
    <lineage>
        <taxon>Eukaryota</taxon>
        <taxon>Viridiplantae</taxon>
        <taxon>Streptophyta</taxon>
        <taxon>Embryophyta</taxon>
        <taxon>Tracheophyta</taxon>
        <taxon>Spermatophyta</taxon>
        <taxon>Magnoliopsida</taxon>
        <taxon>eudicotyledons</taxon>
        <taxon>Gunneridae</taxon>
        <taxon>Pentapetalae</taxon>
        <taxon>rosids</taxon>
        <taxon>fabids</taxon>
        <taxon>Fagales</taxon>
        <taxon>Juglandaceae</taxon>
        <taxon>Juglans</taxon>
    </lineage>
</organism>
<sequence length="168" mass="18433">MGGLAVLKPQDCLKESFSPTHMKKPRNAYPNRVNRTQSNRRKISPTRPSSSPALSRTVVQKAPSNNLIMGQVKILKRGENLSQADKESLEEVDLGSTERLGPDPVSIPNRVRLTTDSNVVAGFYAGASVFAESPPPSSLPLPAFFLRKCVPVKIEDVASDLRRILRLD</sequence>
<dbReference type="Proteomes" id="UP000235220">
    <property type="component" value="Chromosome 11"/>
</dbReference>
<dbReference type="AlphaFoldDB" id="A0A2I4ESA3"/>
<evidence type="ECO:0000313" key="3">
    <source>
        <dbReference type="RefSeq" id="XP_018822278.1"/>
    </source>
</evidence>
<evidence type="ECO:0000256" key="1">
    <source>
        <dbReference type="SAM" id="MobiDB-lite"/>
    </source>
</evidence>
<accession>A0A2I4ESA3</accession>
<feature type="region of interest" description="Disordered" evidence="1">
    <location>
        <begin position="79"/>
        <end position="105"/>
    </location>
</feature>
<reference evidence="3" key="1">
    <citation type="submission" date="2025-08" db="UniProtKB">
        <authorList>
            <consortium name="RefSeq"/>
        </authorList>
    </citation>
    <scope>IDENTIFICATION</scope>
    <source>
        <tissue evidence="3">Leaves</tissue>
    </source>
</reference>
<dbReference type="GeneID" id="108992239"/>
<dbReference type="FunCoup" id="A0A2I4ESA3">
    <property type="interactions" value="273"/>
</dbReference>
<protein>
    <submittedName>
        <fullName evidence="3">Uncharacterized protein LOC108992239</fullName>
    </submittedName>
</protein>
<dbReference type="InParanoid" id="A0A2I4ESA3"/>
<feature type="region of interest" description="Disordered" evidence="1">
    <location>
        <begin position="15"/>
        <end position="57"/>
    </location>
</feature>
<dbReference type="PANTHER" id="PTHR33670:SF17">
    <property type="entry name" value="ANTHER-SPECIFIC PROLINE-RICH PROTEIN APG"/>
    <property type="match status" value="1"/>
</dbReference>